<evidence type="ECO:0000256" key="6">
    <source>
        <dbReference type="ARBA" id="ARBA00012295"/>
    </source>
</evidence>
<dbReference type="GO" id="GO:0005524">
    <property type="term" value="F:ATP binding"/>
    <property type="evidence" value="ECO:0007669"/>
    <property type="project" value="UniProtKB-KW"/>
</dbReference>
<dbReference type="InterPro" id="IPR046346">
    <property type="entry name" value="Aminoacid_DH-like_N_sf"/>
</dbReference>
<keyword evidence="17" id="KW-0560">Oxidoreductase</keyword>
<evidence type="ECO:0000256" key="8">
    <source>
        <dbReference type="ARBA" id="ARBA00012859"/>
    </source>
</evidence>
<reference evidence="24" key="1">
    <citation type="submission" date="2010-06" db="EMBL/GenBank/DDBJ databases">
        <authorList>
            <person name="Jiang H."/>
            <person name="Abraham K."/>
            <person name="Ali S."/>
            <person name="Alsbrooks S.L."/>
            <person name="Anim B.N."/>
            <person name="Anosike U.S."/>
            <person name="Attaway T."/>
            <person name="Bandaranaike D.P."/>
            <person name="Battles P.K."/>
            <person name="Bell S.N."/>
            <person name="Bell A.V."/>
            <person name="Beltran B."/>
            <person name="Bickham C."/>
            <person name="Bustamante Y."/>
            <person name="Caleb T."/>
            <person name="Canada A."/>
            <person name="Cardenas V."/>
            <person name="Carter K."/>
            <person name="Chacko J."/>
            <person name="Chandrabose M.N."/>
            <person name="Chavez D."/>
            <person name="Chavez A."/>
            <person name="Chen L."/>
            <person name="Chu H.-S."/>
            <person name="Claassen K.J."/>
            <person name="Cockrell R."/>
            <person name="Collins M."/>
            <person name="Cooper J.A."/>
            <person name="Cree A."/>
            <person name="Curry S.M."/>
            <person name="Da Y."/>
            <person name="Dao M.D."/>
            <person name="Das B."/>
            <person name="Davila M.-L."/>
            <person name="Davy-Carroll L."/>
            <person name="Denson S."/>
            <person name="Dinh H."/>
            <person name="Ebong V.E."/>
            <person name="Edwards J.R."/>
            <person name="Egan A."/>
            <person name="El-Daye J."/>
            <person name="Escobedo L."/>
            <person name="Fernandez S."/>
            <person name="Fernando P.R."/>
            <person name="Flagg N."/>
            <person name="Forbes L.D."/>
            <person name="Fowler R.G."/>
            <person name="Fu Q."/>
            <person name="Gabisi R.A."/>
            <person name="Ganer J."/>
            <person name="Garbino Pronczuk A."/>
            <person name="Garcia R.M."/>
            <person name="Garner T."/>
            <person name="Garrett T.E."/>
            <person name="Gonzalez D.A."/>
            <person name="Hamid H."/>
            <person name="Hawkins E.S."/>
            <person name="Hirani K."/>
            <person name="Hogues M.E."/>
            <person name="Hollins B."/>
            <person name="Hsiao C.-H."/>
            <person name="Jabil R."/>
            <person name="James M.L."/>
            <person name="Jhangiani S.N."/>
            <person name="Johnson B."/>
            <person name="Johnson Q."/>
            <person name="Joshi V."/>
            <person name="Kalu J.B."/>
            <person name="Kam C."/>
            <person name="Kashfia A."/>
            <person name="Keebler J."/>
            <person name="Kisamo H."/>
            <person name="Kovar C.L."/>
            <person name="Lago L.A."/>
            <person name="Lai C.-Y."/>
            <person name="Laidlaw J."/>
            <person name="Lara F."/>
            <person name="Le T.-K."/>
            <person name="Lee S.L."/>
            <person name="Legall F.H."/>
            <person name="Lemon S.J."/>
            <person name="Lewis L.R."/>
            <person name="Li B."/>
            <person name="Liu Y."/>
            <person name="Liu Y.-S."/>
            <person name="Lopez J."/>
            <person name="Lozado R.J."/>
            <person name="Lu J."/>
            <person name="Madu R.C."/>
            <person name="Maheshwari M."/>
            <person name="Maheshwari R."/>
            <person name="Malloy K."/>
            <person name="Martinez E."/>
            <person name="Mathew T."/>
            <person name="Mercado I.C."/>
            <person name="Mercado C."/>
            <person name="Meyer B."/>
            <person name="Montgomery K."/>
            <person name="Morgan M.B."/>
            <person name="Munidasa M."/>
            <person name="Nazareth L.V."/>
            <person name="Nelson J."/>
            <person name="Ng B.M."/>
            <person name="Nguyen N.B."/>
            <person name="Nguyen P.Q."/>
            <person name="Nguyen T."/>
            <person name="Obregon M."/>
            <person name="Okwuonu G.O."/>
            <person name="Onwere C.G."/>
            <person name="Orozco G."/>
            <person name="Parra A."/>
            <person name="Patel S."/>
            <person name="Patil S."/>
            <person name="Perez A."/>
            <person name="Perez Y."/>
            <person name="Pham C."/>
            <person name="Primus E.L."/>
            <person name="Pu L.-L."/>
            <person name="Puazo M."/>
            <person name="Qin X."/>
            <person name="Quiroz J.B."/>
            <person name="Reese J."/>
            <person name="Richards S."/>
            <person name="Rives C.M."/>
            <person name="Robberts R."/>
            <person name="Ruiz S.J."/>
            <person name="Ruiz M.J."/>
            <person name="Santibanez J."/>
            <person name="Schneider B.W."/>
            <person name="Sisson I."/>
            <person name="Smith M."/>
            <person name="Sodergren E."/>
            <person name="Song X.-Z."/>
            <person name="Song B.B."/>
            <person name="Summersgill H."/>
            <person name="Thelus R."/>
            <person name="Thornton R.D."/>
            <person name="Trejos Z.Y."/>
            <person name="Usmani K."/>
            <person name="Vattathil S."/>
            <person name="Villasana D."/>
            <person name="Walker D.L."/>
            <person name="Wang S."/>
            <person name="Wang K."/>
            <person name="White C.S."/>
            <person name="Williams A.C."/>
            <person name="Williamson J."/>
            <person name="Wilson K."/>
            <person name="Woghiren I.O."/>
            <person name="Woodworth J.R."/>
            <person name="Worley K.C."/>
            <person name="Wright R.A."/>
            <person name="Wu W."/>
            <person name="Young L."/>
            <person name="Zhang L."/>
            <person name="Zhang J."/>
            <person name="Zhu Y."/>
            <person name="Muzny D.M."/>
            <person name="Weinstock G."/>
            <person name="Gibbs R.A."/>
        </authorList>
    </citation>
    <scope>NUCLEOTIDE SEQUENCE [LARGE SCALE GENOMIC DNA]</scope>
    <source>
        <strain evidence="24">LSR1</strain>
    </source>
</reference>
<dbReference type="GO" id="GO:0046655">
    <property type="term" value="P:folic acid metabolic process"/>
    <property type="evidence" value="ECO:0007669"/>
    <property type="project" value="UniProtKB-ARBA"/>
</dbReference>
<dbReference type="InterPro" id="IPR036291">
    <property type="entry name" value="NAD(P)-bd_dom_sf"/>
</dbReference>
<evidence type="ECO:0000259" key="22">
    <source>
        <dbReference type="Pfam" id="PF02882"/>
    </source>
</evidence>
<evidence type="ECO:0000256" key="12">
    <source>
        <dbReference type="ARBA" id="ARBA00022598"/>
    </source>
</evidence>
<protein>
    <recommendedName>
        <fullName evidence="9">C-1-tetrahydrofolate synthase, cytoplasmic</fullName>
        <ecNumber evidence="8">1.5.1.5</ecNumber>
        <ecNumber evidence="7">3.5.4.9</ecNumber>
        <ecNumber evidence="6">6.3.4.3</ecNumber>
    </recommendedName>
</protein>
<evidence type="ECO:0000256" key="15">
    <source>
        <dbReference type="ARBA" id="ARBA00022840"/>
    </source>
</evidence>
<dbReference type="Gene3D" id="3.40.50.720">
    <property type="entry name" value="NAD(P)-binding Rossmann-like Domain"/>
    <property type="match status" value="1"/>
</dbReference>
<evidence type="ECO:0000256" key="13">
    <source>
        <dbReference type="ARBA" id="ARBA00022741"/>
    </source>
</evidence>
<dbReference type="PANTHER" id="PTHR48099:SF5">
    <property type="entry name" value="C-1-TETRAHYDROFOLATE SYNTHASE, CYTOPLASMIC"/>
    <property type="match status" value="1"/>
</dbReference>
<dbReference type="GO" id="GO:0004477">
    <property type="term" value="F:methenyltetrahydrofolate cyclohydrolase activity"/>
    <property type="evidence" value="ECO:0007669"/>
    <property type="project" value="UniProtKB-EC"/>
</dbReference>
<dbReference type="HAMAP" id="MF_01576">
    <property type="entry name" value="THF_DHG_CYH"/>
    <property type="match status" value="1"/>
</dbReference>
<comment type="catalytic activity">
    <reaction evidence="19">
        <text>(6R)-5,10-methenyltetrahydrofolate + H2O = (6R)-10-formyltetrahydrofolate + H(+)</text>
        <dbReference type="Rhea" id="RHEA:23700"/>
        <dbReference type="ChEBI" id="CHEBI:15377"/>
        <dbReference type="ChEBI" id="CHEBI:15378"/>
        <dbReference type="ChEBI" id="CHEBI:57455"/>
        <dbReference type="ChEBI" id="CHEBI:195366"/>
        <dbReference type="EC" id="3.5.4.9"/>
    </reaction>
</comment>
<proteinExistence type="inferred from homology"/>
<evidence type="ECO:0000256" key="10">
    <source>
        <dbReference type="ARBA" id="ARBA00022490"/>
    </source>
</evidence>
<dbReference type="InterPro" id="IPR020630">
    <property type="entry name" value="THF_DH/CycHdrlase_cat_dom"/>
</dbReference>
<dbReference type="PROSITE" id="PS00766">
    <property type="entry name" value="THF_DHG_CYH_1"/>
    <property type="match status" value="1"/>
</dbReference>
<dbReference type="CDD" id="cd00477">
    <property type="entry name" value="FTHFS"/>
    <property type="match status" value="1"/>
</dbReference>
<dbReference type="GO" id="GO:0006164">
    <property type="term" value="P:purine nucleotide biosynthetic process"/>
    <property type="evidence" value="ECO:0007669"/>
    <property type="project" value="UniProtKB-ARBA"/>
</dbReference>
<comment type="subcellular location">
    <subcellularLocation>
        <location evidence="1">Cytoplasm</location>
    </subcellularLocation>
</comment>
<dbReference type="GO" id="GO:0005829">
    <property type="term" value="C:cytosol"/>
    <property type="evidence" value="ECO:0007669"/>
    <property type="project" value="TreeGrafter"/>
</dbReference>
<evidence type="ECO:0000259" key="21">
    <source>
        <dbReference type="Pfam" id="PF00763"/>
    </source>
</evidence>
<evidence type="ECO:0000256" key="20">
    <source>
        <dbReference type="ARBA" id="ARBA00049033"/>
    </source>
</evidence>
<name>A0A8R2FBV5_ACYPI</name>
<dbReference type="InterPro" id="IPR027417">
    <property type="entry name" value="P-loop_NTPase"/>
</dbReference>
<dbReference type="CDD" id="cd01080">
    <property type="entry name" value="NAD_bind_m-THF_DH_Cyclohyd"/>
    <property type="match status" value="1"/>
</dbReference>
<keyword evidence="12" id="KW-0436">Ligase</keyword>
<dbReference type="SUPFAM" id="SSF53223">
    <property type="entry name" value="Aminoacid dehydrogenase-like, N-terminal domain"/>
    <property type="match status" value="1"/>
</dbReference>
<evidence type="ECO:0000256" key="5">
    <source>
        <dbReference type="ARBA" id="ARBA00011738"/>
    </source>
</evidence>
<dbReference type="FunFam" id="3.40.50.10860:FF:000005">
    <property type="entry name" value="C-1-tetrahydrofolate synthase, cytoplasmic, putative"/>
    <property type="match status" value="1"/>
</dbReference>
<evidence type="ECO:0000256" key="7">
    <source>
        <dbReference type="ARBA" id="ARBA00012776"/>
    </source>
</evidence>
<dbReference type="AlphaFoldDB" id="A0A8R2FBV5"/>
<evidence type="ECO:0000256" key="2">
    <source>
        <dbReference type="ARBA" id="ARBA00004777"/>
    </source>
</evidence>
<dbReference type="EC" id="1.5.1.5" evidence="8"/>
<dbReference type="FunFam" id="3.40.50.300:FF:001859">
    <property type="entry name" value="Formate--tetrahydrofolate ligase"/>
    <property type="match status" value="1"/>
</dbReference>
<dbReference type="InterPro" id="IPR020631">
    <property type="entry name" value="THF_DH/CycHdrlase_NAD-bd_dom"/>
</dbReference>
<dbReference type="RefSeq" id="XP_008186998.1">
    <property type="nucleotide sequence ID" value="XM_008188776.2"/>
</dbReference>
<dbReference type="SUPFAM" id="SSF52540">
    <property type="entry name" value="P-loop containing nucleoside triphosphate hydrolases"/>
    <property type="match status" value="1"/>
</dbReference>
<dbReference type="Gene3D" id="3.40.50.300">
    <property type="entry name" value="P-loop containing nucleotide triphosphate hydrolases"/>
    <property type="match status" value="2"/>
</dbReference>
<dbReference type="GeneID" id="100167020"/>
<dbReference type="KEGG" id="api:100167020"/>
<comment type="pathway">
    <text evidence="2">One-carbon metabolism; tetrahydrofolate interconversion.</text>
</comment>
<dbReference type="Proteomes" id="UP000007819">
    <property type="component" value="Chromosome A3"/>
</dbReference>
<keyword evidence="24" id="KW-1185">Reference proteome</keyword>
<comment type="similarity">
    <text evidence="3">In the N-terminal section; belongs to the tetrahydrofolate dehydrogenase/cyclohydrolase family.</text>
</comment>
<dbReference type="EC" id="3.5.4.9" evidence="7"/>
<dbReference type="PRINTS" id="PR00085">
    <property type="entry name" value="THFDHDRGNASE"/>
</dbReference>
<dbReference type="CTD" id="41279"/>
<dbReference type="FunFam" id="1.10.8.770:FF:000001">
    <property type="entry name" value="Methylenetetrahydrofolate dehydrogenase (NADP+ dependent) 1 like"/>
    <property type="match status" value="1"/>
</dbReference>
<keyword evidence="13" id="KW-0547">Nucleotide-binding</keyword>
<evidence type="ECO:0000313" key="23">
    <source>
        <dbReference type="EnsemblMetazoa" id="XP_008186998.1"/>
    </source>
</evidence>
<sequence>MSEEVVAKVLSGTELSKETKSDLKKQTAALAEHFNGFKAHLVIVQVGGRDDSNVYIRQKIKSAAEVGVEASHVQYPKTITQNELLSEINKYNSDSSVHGIIVQMPLDCIENIDSHLITNAVSPEKDVDGLNIVNEGRVAIGDLTGLIPCTPNGVIQLIKRSGIEISGTRAVVLGRSKIVGAPVASLLLWHNATVTICHSKTKDIENEVSKADILVVAIGKPEFVHGSWIKPGAVVIDCGINSLPDSSKKSGYRLVGDVHYASTSLRASAITPVPGGVGPMTVAMLLSNTVQAATKVANIIYKTQWNLDILPLKLQRPVPSDIEIARSQEPKNIMVLAKEIGLNESEVILYGNKKAKICISTLDRLKNIKNGKYIVVTGITPTSFGEGKSTTTVGLVQALAAHSKKNTIACLRQPSQGPTFGIKGGAAGGGYSQVIPMEDFNLHLTGDIHAVTAANNLMAAQIDARMFHEATQKDQALYDRLVPTVNGVRKFSPIQLNRLKRLGIDKTDPSTLTAEEITSFSRLNIDPDTISWNRVMDTNDRFLRKITIGQSPTEKNHTRQTCFDISVASEIMAILALAKDASDLKERLSHIVVAQDKNMCHFTTSKDVTADDLGMTGAMAVLLKDAINPTLMQTLEGTPVLVHAGPFANIAHGASSIVADLLASKLVGPDGFVVTEAGFGSDIGMEKFFNIKTRYSGLLPSTIVLVCTVRALRMHGGGAINPNVSVTSVEKEEALIKGVANLQKHISNSVKFGVPVVVAINAMKADTESEWKIVRDASLQAGAMDAVVSTHWENGGSGAIKLAETVIKASQQPQEFKFLYDLNMPLQLKIETIAKEMYGAQSVEFNENVLTKLNTYESKGYGKLPVCVAKTALSLSGDPNLKGVPTNFTLPIVDVYVSAGAGFIVVIAGEISKMPGLSTRPSIYDIDLNTETGEIIGLF</sequence>
<dbReference type="Gene3D" id="1.10.8.770">
    <property type="match status" value="1"/>
</dbReference>
<reference evidence="23" key="2">
    <citation type="submission" date="2022-06" db="UniProtKB">
        <authorList>
            <consortium name="EnsemblMetazoa"/>
        </authorList>
    </citation>
    <scope>IDENTIFICATION</scope>
</reference>
<dbReference type="InterPro" id="IPR000672">
    <property type="entry name" value="THF_DH/CycHdrlase"/>
</dbReference>
<dbReference type="PANTHER" id="PTHR48099">
    <property type="entry name" value="C-1-TETRAHYDROFOLATE SYNTHASE, CYTOPLASMIC-RELATED"/>
    <property type="match status" value="1"/>
</dbReference>
<dbReference type="GO" id="GO:0006555">
    <property type="term" value="P:methionine metabolic process"/>
    <property type="evidence" value="ECO:0007669"/>
    <property type="project" value="UniProtKB-ARBA"/>
</dbReference>
<dbReference type="SUPFAM" id="SSF51735">
    <property type="entry name" value="NAD(P)-binding Rossmann-fold domains"/>
    <property type="match status" value="1"/>
</dbReference>
<dbReference type="Gene3D" id="3.40.50.10860">
    <property type="entry name" value="Leucine Dehydrogenase, chain A, domain 1"/>
    <property type="match status" value="1"/>
</dbReference>
<accession>A0A8R2FBV5</accession>
<evidence type="ECO:0000256" key="19">
    <source>
        <dbReference type="ARBA" id="ARBA00036357"/>
    </source>
</evidence>
<keyword evidence="15" id="KW-0067">ATP-binding</keyword>
<dbReference type="Pfam" id="PF02882">
    <property type="entry name" value="THF_DHG_CYH_C"/>
    <property type="match status" value="1"/>
</dbReference>
<feature type="domain" description="Tetrahydrofolate dehydrogenase/cyclohydrolase NAD(P)-binding" evidence="22">
    <location>
        <begin position="148"/>
        <end position="295"/>
    </location>
</feature>
<dbReference type="EC" id="6.3.4.3" evidence="6"/>
<dbReference type="OrthoDB" id="1845775at2759"/>
<dbReference type="FunFam" id="3.40.50.300:FF:000245">
    <property type="entry name" value="C-1-tetrahydrofolate synthase, cytoplasmic"/>
    <property type="match status" value="1"/>
</dbReference>
<dbReference type="GO" id="GO:0009257">
    <property type="term" value="P:10-formyltetrahydrofolate biosynthetic process"/>
    <property type="evidence" value="ECO:0007669"/>
    <property type="project" value="UniProtKB-ARBA"/>
</dbReference>
<comment type="subunit">
    <text evidence="5">Homodimer.</text>
</comment>
<dbReference type="GO" id="GO:0035999">
    <property type="term" value="P:tetrahydrofolate interconversion"/>
    <property type="evidence" value="ECO:0007669"/>
    <property type="project" value="TreeGrafter"/>
</dbReference>
<keyword evidence="11" id="KW-0554">One-carbon metabolism</keyword>
<evidence type="ECO:0000256" key="3">
    <source>
        <dbReference type="ARBA" id="ARBA00005559"/>
    </source>
</evidence>
<evidence type="ECO:0000256" key="16">
    <source>
        <dbReference type="ARBA" id="ARBA00022857"/>
    </source>
</evidence>
<dbReference type="EnsemblMetazoa" id="XM_029491452.1">
    <property type="protein sequence ID" value="XP_029347312.1"/>
    <property type="gene ID" value="LOC100167020"/>
</dbReference>
<dbReference type="PROSITE" id="PS00767">
    <property type="entry name" value="THF_DHG_CYH_2"/>
    <property type="match status" value="1"/>
</dbReference>
<dbReference type="InterPro" id="IPR000559">
    <property type="entry name" value="Formate_THF_ligase"/>
</dbReference>
<keyword evidence="14" id="KW-0378">Hydrolase</keyword>
<dbReference type="GO" id="GO:0004329">
    <property type="term" value="F:formate-tetrahydrofolate ligase activity"/>
    <property type="evidence" value="ECO:0007669"/>
    <property type="project" value="UniProtKB-EC"/>
</dbReference>
<dbReference type="FunFam" id="3.40.50.720:FF:000006">
    <property type="entry name" value="Bifunctional protein FolD"/>
    <property type="match status" value="1"/>
</dbReference>
<dbReference type="HAMAP" id="MF_01543">
    <property type="entry name" value="FTHFS"/>
    <property type="match status" value="1"/>
</dbReference>
<comment type="catalytic activity">
    <reaction evidence="20">
        <text>(6S)-5,6,7,8-tetrahydrofolate + formate + ATP = (6R)-10-formyltetrahydrofolate + ADP + phosphate</text>
        <dbReference type="Rhea" id="RHEA:20221"/>
        <dbReference type="ChEBI" id="CHEBI:15740"/>
        <dbReference type="ChEBI" id="CHEBI:30616"/>
        <dbReference type="ChEBI" id="CHEBI:43474"/>
        <dbReference type="ChEBI" id="CHEBI:57453"/>
        <dbReference type="ChEBI" id="CHEBI:195366"/>
        <dbReference type="ChEBI" id="CHEBI:456216"/>
        <dbReference type="EC" id="6.3.4.3"/>
    </reaction>
</comment>
<dbReference type="PROSITE" id="PS00721">
    <property type="entry name" value="FTHFS_1"/>
    <property type="match status" value="1"/>
</dbReference>
<keyword evidence="10" id="KW-0963">Cytoplasm</keyword>
<evidence type="ECO:0000256" key="4">
    <source>
        <dbReference type="ARBA" id="ARBA00006985"/>
    </source>
</evidence>
<keyword evidence="16" id="KW-0521">NADP</keyword>
<dbReference type="Pfam" id="PF01268">
    <property type="entry name" value="FTHFS"/>
    <property type="match status" value="1"/>
</dbReference>
<evidence type="ECO:0000256" key="18">
    <source>
        <dbReference type="ARBA" id="ARBA00023268"/>
    </source>
</evidence>
<evidence type="ECO:0000256" key="11">
    <source>
        <dbReference type="ARBA" id="ARBA00022563"/>
    </source>
</evidence>
<evidence type="ECO:0000256" key="14">
    <source>
        <dbReference type="ARBA" id="ARBA00022801"/>
    </source>
</evidence>
<organism evidence="23 24">
    <name type="scientific">Acyrthosiphon pisum</name>
    <name type="common">Pea aphid</name>
    <dbReference type="NCBI Taxonomy" id="7029"/>
    <lineage>
        <taxon>Eukaryota</taxon>
        <taxon>Metazoa</taxon>
        <taxon>Ecdysozoa</taxon>
        <taxon>Arthropoda</taxon>
        <taxon>Hexapoda</taxon>
        <taxon>Insecta</taxon>
        <taxon>Pterygota</taxon>
        <taxon>Neoptera</taxon>
        <taxon>Paraneoptera</taxon>
        <taxon>Hemiptera</taxon>
        <taxon>Sternorrhyncha</taxon>
        <taxon>Aphidomorpha</taxon>
        <taxon>Aphidoidea</taxon>
        <taxon>Aphididae</taxon>
        <taxon>Macrosiphini</taxon>
        <taxon>Acyrthosiphon</taxon>
    </lineage>
</organism>
<keyword evidence="18" id="KW-0511">Multifunctional enzyme</keyword>
<dbReference type="InterPro" id="IPR020867">
    <property type="entry name" value="THF_DH/CycHdrlase_CS"/>
</dbReference>
<dbReference type="Gene3D" id="3.10.410.10">
    <property type="entry name" value="Formyltetrahydrofolate synthetase, domain 3"/>
    <property type="match status" value="1"/>
</dbReference>
<evidence type="ECO:0000313" key="24">
    <source>
        <dbReference type="Proteomes" id="UP000007819"/>
    </source>
</evidence>
<dbReference type="EnsemblMetazoa" id="XM_008188776.3">
    <property type="protein sequence ID" value="XP_008186998.1"/>
    <property type="gene ID" value="LOC100167020"/>
</dbReference>
<dbReference type="Pfam" id="PF00763">
    <property type="entry name" value="THF_DHG_CYH"/>
    <property type="match status" value="1"/>
</dbReference>
<dbReference type="FunFam" id="3.10.410.10:FF:000001">
    <property type="entry name" value="Putative formate--tetrahydrofolate ligase"/>
    <property type="match status" value="1"/>
</dbReference>
<evidence type="ECO:0000256" key="1">
    <source>
        <dbReference type="ARBA" id="ARBA00004496"/>
    </source>
</evidence>
<feature type="domain" description="Tetrahydrofolate dehydrogenase/cyclohydrolase catalytic" evidence="21">
    <location>
        <begin position="10"/>
        <end position="128"/>
    </location>
</feature>
<evidence type="ECO:0000256" key="9">
    <source>
        <dbReference type="ARBA" id="ARBA00017592"/>
    </source>
</evidence>
<dbReference type="GO" id="GO:0004488">
    <property type="term" value="F:methylenetetrahydrofolate dehydrogenase (NADP+) activity"/>
    <property type="evidence" value="ECO:0007669"/>
    <property type="project" value="UniProtKB-EC"/>
</dbReference>
<dbReference type="InterPro" id="IPR020628">
    <property type="entry name" value="Formate_THF_ligase_CS"/>
</dbReference>
<comment type="similarity">
    <text evidence="4">In the C-terminal section; belongs to the formate--tetrahydrofolate ligase family.</text>
</comment>
<evidence type="ECO:0000256" key="17">
    <source>
        <dbReference type="ARBA" id="ARBA00023002"/>
    </source>
</evidence>